<protein>
    <submittedName>
        <fullName evidence="5">Uncharacterized protein</fullName>
    </submittedName>
</protein>
<evidence type="ECO:0000313" key="6">
    <source>
        <dbReference type="Proteomes" id="UP000799777"/>
    </source>
</evidence>
<dbReference type="Gene3D" id="2.60.220.20">
    <property type="entry name" value="putative beta-Galactosidase from caulobacter crescentus"/>
    <property type="match status" value="1"/>
</dbReference>
<dbReference type="Pfam" id="PF18120">
    <property type="entry name" value="DUF5597"/>
    <property type="match status" value="1"/>
</dbReference>
<evidence type="ECO:0000256" key="1">
    <source>
        <dbReference type="ARBA" id="ARBA00022801"/>
    </source>
</evidence>
<dbReference type="InterPro" id="IPR013529">
    <property type="entry name" value="Glyco_hydro_42_N"/>
</dbReference>
<dbReference type="AlphaFoldDB" id="A0A9P4HBF9"/>
<keyword evidence="1" id="KW-0378">Hydrolase</keyword>
<dbReference type="Proteomes" id="UP000799777">
    <property type="component" value="Unassembled WGS sequence"/>
</dbReference>
<dbReference type="GO" id="GO:0009341">
    <property type="term" value="C:beta-galactosidase complex"/>
    <property type="evidence" value="ECO:0007669"/>
    <property type="project" value="InterPro"/>
</dbReference>
<dbReference type="Pfam" id="PF02449">
    <property type="entry name" value="Glyco_hydro_42"/>
    <property type="match status" value="1"/>
</dbReference>
<evidence type="ECO:0000259" key="4">
    <source>
        <dbReference type="Pfam" id="PF18120"/>
    </source>
</evidence>
<dbReference type="SUPFAM" id="SSF51445">
    <property type="entry name" value="(Trans)glycosidases"/>
    <property type="match status" value="1"/>
</dbReference>
<evidence type="ECO:0000256" key="2">
    <source>
        <dbReference type="ARBA" id="ARBA00023295"/>
    </source>
</evidence>
<dbReference type="GO" id="GO:0004565">
    <property type="term" value="F:beta-galactosidase activity"/>
    <property type="evidence" value="ECO:0007669"/>
    <property type="project" value="InterPro"/>
</dbReference>
<keyword evidence="6" id="KW-1185">Reference proteome</keyword>
<dbReference type="GO" id="GO:0005975">
    <property type="term" value="P:carbohydrate metabolic process"/>
    <property type="evidence" value="ECO:0007669"/>
    <property type="project" value="InterPro"/>
</dbReference>
<reference evidence="5" key="1">
    <citation type="journal article" date="2020" name="Stud. Mycol.">
        <title>101 Dothideomycetes genomes: a test case for predicting lifestyles and emergence of pathogens.</title>
        <authorList>
            <person name="Haridas S."/>
            <person name="Albert R."/>
            <person name="Binder M."/>
            <person name="Bloem J."/>
            <person name="Labutti K."/>
            <person name="Salamov A."/>
            <person name="Andreopoulos B."/>
            <person name="Baker S."/>
            <person name="Barry K."/>
            <person name="Bills G."/>
            <person name="Bluhm B."/>
            <person name="Cannon C."/>
            <person name="Castanera R."/>
            <person name="Culley D."/>
            <person name="Daum C."/>
            <person name="Ezra D."/>
            <person name="Gonzalez J."/>
            <person name="Henrissat B."/>
            <person name="Kuo A."/>
            <person name="Liang C."/>
            <person name="Lipzen A."/>
            <person name="Lutzoni F."/>
            <person name="Magnuson J."/>
            <person name="Mondo S."/>
            <person name="Nolan M."/>
            <person name="Ohm R."/>
            <person name="Pangilinan J."/>
            <person name="Park H.-J."/>
            <person name="Ramirez L."/>
            <person name="Alfaro M."/>
            <person name="Sun H."/>
            <person name="Tritt A."/>
            <person name="Yoshinaga Y."/>
            <person name="Zwiers L.-H."/>
            <person name="Turgeon B."/>
            <person name="Goodwin S."/>
            <person name="Spatafora J."/>
            <person name="Crous P."/>
            <person name="Grigoriev I."/>
        </authorList>
    </citation>
    <scope>NUCLEOTIDE SEQUENCE</scope>
    <source>
        <strain evidence="5">CBS 110217</strain>
    </source>
</reference>
<organism evidence="5 6">
    <name type="scientific">Setomelanomma holmii</name>
    <dbReference type="NCBI Taxonomy" id="210430"/>
    <lineage>
        <taxon>Eukaryota</taxon>
        <taxon>Fungi</taxon>
        <taxon>Dikarya</taxon>
        <taxon>Ascomycota</taxon>
        <taxon>Pezizomycotina</taxon>
        <taxon>Dothideomycetes</taxon>
        <taxon>Pleosporomycetidae</taxon>
        <taxon>Pleosporales</taxon>
        <taxon>Pleosporineae</taxon>
        <taxon>Phaeosphaeriaceae</taxon>
        <taxon>Setomelanomma</taxon>
    </lineage>
</organism>
<comment type="caution">
    <text evidence="5">The sequence shown here is derived from an EMBL/GenBank/DDBJ whole genome shotgun (WGS) entry which is preliminary data.</text>
</comment>
<dbReference type="Gene3D" id="3.20.20.80">
    <property type="entry name" value="Glycosidases"/>
    <property type="match status" value="1"/>
</dbReference>
<evidence type="ECO:0000313" key="5">
    <source>
        <dbReference type="EMBL" id="KAF2031886.1"/>
    </source>
</evidence>
<dbReference type="OrthoDB" id="1657402at2759"/>
<feature type="domain" description="DUF5597" evidence="4">
    <location>
        <begin position="335"/>
        <end position="452"/>
    </location>
</feature>
<dbReference type="InterPro" id="IPR017853">
    <property type="entry name" value="GH"/>
</dbReference>
<dbReference type="EMBL" id="ML978177">
    <property type="protein sequence ID" value="KAF2031886.1"/>
    <property type="molecule type" value="Genomic_DNA"/>
</dbReference>
<gene>
    <name evidence="5" type="ORF">EK21DRAFT_99415</name>
</gene>
<accession>A0A9P4HBF9</accession>
<keyword evidence="2" id="KW-0326">Glycosidase</keyword>
<sequence length="548" mass="60539">MGEFIPTDGVIAHQIPRLERIAGGHQLVVHDEPFLMLPADLPKSSFSCPNFMKQDIEPEEGNFDFTRLEQALLDARVNGFHVALLWFGALKNEKSTYAPRWVKTSPKRFPRMMTRTSNGGTKVEDVLSILNPAVVNGDAAAFKTLMQDLRESDQAHSTVLMVQVENEVSLLGDSRDAPPRADAHFNAPVPAELIEMIQTKWSSLHESLKKNLSIFRQEFHLLKTGTHSWLQTFGHGRTTDEVARVGKAEYPLPMFINSVVGGGGGQPGNYPSGGGVINVLDIWHHFAPALDFVAPDLYLNDYNAICANAYGTHGALGTAPFAIDSWDAAEIPWPRHFGLLKEVAPWLLAARESNSDTFGSWFDEPSERVDTVNAHRIVMNFWNLTIERSFVFGEQGPGYGMIIHLSESKFLLVSEGFHVRFGCTRKDSSFVGILSEMVTGRVLNGDETRTGELAIMPAQKPDLGTFPICIAIPSRSRIAEVEVCCSEQSFSISPSLPSQRRFNVNSSPATLTALKPGVVLKASEFMSGNTRDYHEVSNGMSRVQDHKS</sequence>
<dbReference type="InterPro" id="IPR040719">
    <property type="entry name" value="DUF5597"/>
</dbReference>
<proteinExistence type="predicted"/>
<name>A0A9P4HBF9_9PLEO</name>
<evidence type="ECO:0000259" key="3">
    <source>
        <dbReference type="Pfam" id="PF02449"/>
    </source>
</evidence>
<feature type="domain" description="Glycoside hydrolase family 42 N-terminal" evidence="3">
    <location>
        <begin position="53"/>
        <end position="185"/>
    </location>
</feature>